<dbReference type="PANTHER" id="PTHR48016">
    <property type="entry name" value="MAP KINASE KINASE KINASE SSK2-RELATED-RELATED"/>
    <property type="match status" value="1"/>
</dbReference>
<feature type="compositionally biased region" description="Basic and acidic residues" evidence="5">
    <location>
        <begin position="193"/>
        <end position="208"/>
    </location>
</feature>
<evidence type="ECO:0000256" key="3">
    <source>
        <dbReference type="ARBA" id="ARBA00022777"/>
    </source>
</evidence>
<feature type="domain" description="Protein kinase" evidence="6">
    <location>
        <begin position="1"/>
        <end position="180"/>
    </location>
</feature>
<proteinExistence type="predicted"/>
<accession>A0A7S1HYB6</accession>
<evidence type="ECO:0000256" key="2">
    <source>
        <dbReference type="ARBA" id="ARBA00022741"/>
    </source>
</evidence>
<dbReference type="Gene3D" id="1.10.510.10">
    <property type="entry name" value="Transferase(Phosphotransferase) domain 1"/>
    <property type="match status" value="1"/>
</dbReference>
<sequence length="305" mass="33554">MEYCAGGSLASIMEQVGSSLTVGQVQTFGMHIVYGLGYLHDLGIIHSDIKPDNMLLTPEGQVKIADFGVAKLSKSLYSNMPLWGTPAYMALEVFAGEVTLKSDIFSLGMTLLHCLMGQPPWSHMNSSGLRQFVCQRVLCDAEHPVPSWLPEDLHDLITICISNVAEQRPSICEIVSHTFFQSEPSDPALRTSEPTRSRDQSRKDESKDALLSQDIPSITTALGTFNIQIFDVLDDLSPNQSVNSRHCRTDRISSPTLQNSRASEIFRVGTIQSNHQGTEYSGASSDITLNQYQDLESKLAVTAPF</sequence>
<reference evidence="7" key="1">
    <citation type="submission" date="2021-01" db="EMBL/GenBank/DDBJ databases">
        <authorList>
            <person name="Corre E."/>
            <person name="Pelletier E."/>
            <person name="Niang G."/>
            <person name="Scheremetjew M."/>
            <person name="Finn R."/>
            <person name="Kale V."/>
            <person name="Holt S."/>
            <person name="Cochrane G."/>
            <person name="Meng A."/>
            <person name="Brown T."/>
            <person name="Cohen L."/>
        </authorList>
    </citation>
    <scope>NUCLEOTIDE SEQUENCE</scope>
    <source>
        <strain evidence="7">NIES-381</strain>
    </source>
</reference>
<dbReference type="InterPro" id="IPR008271">
    <property type="entry name" value="Ser/Thr_kinase_AS"/>
</dbReference>
<dbReference type="InterPro" id="IPR050538">
    <property type="entry name" value="MAP_kinase_kinase_kinase"/>
</dbReference>
<dbReference type="Pfam" id="PF00069">
    <property type="entry name" value="Pkinase"/>
    <property type="match status" value="1"/>
</dbReference>
<organism evidence="7">
    <name type="scientific">Eutreptiella gymnastica</name>
    <dbReference type="NCBI Taxonomy" id="73025"/>
    <lineage>
        <taxon>Eukaryota</taxon>
        <taxon>Discoba</taxon>
        <taxon>Euglenozoa</taxon>
        <taxon>Euglenida</taxon>
        <taxon>Spirocuta</taxon>
        <taxon>Euglenophyceae</taxon>
        <taxon>Eutreptiales</taxon>
        <taxon>Eutreptiaceae</taxon>
        <taxon>Eutreptiella</taxon>
    </lineage>
</organism>
<evidence type="ECO:0000256" key="5">
    <source>
        <dbReference type="SAM" id="MobiDB-lite"/>
    </source>
</evidence>
<feature type="region of interest" description="Disordered" evidence="5">
    <location>
        <begin position="183"/>
        <end position="210"/>
    </location>
</feature>
<dbReference type="SMART" id="SM00220">
    <property type="entry name" value="S_TKc"/>
    <property type="match status" value="1"/>
</dbReference>
<protein>
    <recommendedName>
        <fullName evidence="6">Protein kinase domain-containing protein</fullName>
    </recommendedName>
</protein>
<keyword evidence="1" id="KW-0808">Transferase</keyword>
<dbReference type="GO" id="GO:0004672">
    <property type="term" value="F:protein kinase activity"/>
    <property type="evidence" value="ECO:0007669"/>
    <property type="project" value="InterPro"/>
</dbReference>
<dbReference type="GO" id="GO:0005524">
    <property type="term" value="F:ATP binding"/>
    <property type="evidence" value="ECO:0007669"/>
    <property type="project" value="UniProtKB-KW"/>
</dbReference>
<dbReference type="InterPro" id="IPR000719">
    <property type="entry name" value="Prot_kinase_dom"/>
</dbReference>
<dbReference type="PROSITE" id="PS00108">
    <property type="entry name" value="PROTEIN_KINASE_ST"/>
    <property type="match status" value="1"/>
</dbReference>
<gene>
    <name evidence="7" type="ORF">EGYM00392_LOCUS6095</name>
</gene>
<keyword evidence="2" id="KW-0547">Nucleotide-binding</keyword>
<dbReference type="InterPro" id="IPR011009">
    <property type="entry name" value="Kinase-like_dom_sf"/>
</dbReference>
<dbReference type="EMBL" id="HBGA01015749">
    <property type="protein sequence ID" value="CAD8995040.1"/>
    <property type="molecule type" value="Transcribed_RNA"/>
</dbReference>
<evidence type="ECO:0000313" key="7">
    <source>
        <dbReference type="EMBL" id="CAD8995040.1"/>
    </source>
</evidence>
<dbReference type="PROSITE" id="PS50011">
    <property type="entry name" value="PROTEIN_KINASE_DOM"/>
    <property type="match status" value="1"/>
</dbReference>
<dbReference type="SUPFAM" id="SSF56112">
    <property type="entry name" value="Protein kinase-like (PK-like)"/>
    <property type="match status" value="1"/>
</dbReference>
<dbReference type="PANTHER" id="PTHR48016:SF56">
    <property type="entry name" value="MAPKK KINASE"/>
    <property type="match status" value="1"/>
</dbReference>
<evidence type="ECO:0000256" key="4">
    <source>
        <dbReference type="ARBA" id="ARBA00022840"/>
    </source>
</evidence>
<evidence type="ECO:0000256" key="1">
    <source>
        <dbReference type="ARBA" id="ARBA00022679"/>
    </source>
</evidence>
<name>A0A7S1HYB6_9EUGL</name>
<keyword evidence="3" id="KW-0418">Kinase</keyword>
<evidence type="ECO:0000259" key="6">
    <source>
        <dbReference type="PROSITE" id="PS50011"/>
    </source>
</evidence>
<keyword evidence="4" id="KW-0067">ATP-binding</keyword>
<dbReference type="AlphaFoldDB" id="A0A7S1HYB6"/>